<proteinExistence type="predicted"/>
<feature type="transmembrane region" description="Helical" evidence="6">
    <location>
        <begin position="205"/>
        <end position="226"/>
    </location>
</feature>
<protein>
    <submittedName>
        <fullName evidence="8">MFS family permease</fullName>
    </submittedName>
</protein>
<feature type="transmembrane region" description="Helical" evidence="6">
    <location>
        <begin position="172"/>
        <end position="193"/>
    </location>
</feature>
<keyword evidence="2" id="KW-0813">Transport</keyword>
<dbReference type="Pfam" id="PF07690">
    <property type="entry name" value="MFS_1"/>
    <property type="match status" value="1"/>
</dbReference>
<dbReference type="PROSITE" id="PS50850">
    <property type="entry name" value="MFS"/>
    <property type="match status" value="1"/>
</dbReference>
<keyword evidence="5 6" id="KW-0472">Membrane</keyword>
<feature type="domain" description="Major facilitator superfamily (MFS) profile" evidence="7">
    <location>
        <begin position="20"/>
        <end position="460"/>
    </location>
</feature>
<evidence type="ECO:0000259" key="7">
    <source>
        <dbReference type="PROSITE" id="PS50850"/>
    </source>
</evidence>
<feature type="transmembrane region" description="Helical" evidence="6">
    <location>
        <begin position="345"/>
        <end position="362"/>
    </location>
</feature>
<keyword evidence="4 6" id="KW-1133">Transmembrane helix</keyword>
<comment type="subcellular location">
    <subcellularLocation>
        <location evidence="1">Cell membrane</location>
        <topology evidence="1">Multi-pass membrane protein</topology>
    </subcellularLocation>
</comment>
<feature type="transmembrane region" description="Helical" evidence="6">
    <location>
        <begin position="87"/>
        <end position="106"/>
    </location>
</feature>
<feature type="transmembrane region" description="Helical" evidence="6">
    <location>
        <begin position="55"/>
        <end position="75"/>
    </location>
</feature>
<dbReference type="RefSeq" id="WP_157185327.1">
    <property type="nucleotide sequence ID" value="NZ_JACHIT010000001.1"/>
</dbReference>
<dbReference type="EMBL" id="JACHIT010000001">
    <property type="protein sequence ID" value="MBB5913683.1"/>
    <property type="molecule type" value="Genomic_DNA"/>
</dbReference>
<dbReference type="InterPro" id="IPR011701">
    <property type="entry name" value="MFS"/>
</dbReference>
<feature type="transmembrane region" description="Helical" evidence="6">
    <location>
        <begin position="313"/>
        <end position="333"/>
    </location>
</feature>
<feature type="transmembrane region" description="Helical" evidence="6">
    <location>
        <begin position="368"/>
        <end position="387"/>
    </location>
</feature>
<keyword evidence="3 6" id="KW-0812">Transmembrane</keyword>
<name>A0A7W9UHS5_9NOCA</name>
<dbReference type="GO" id="GO:0005886">
    <property type="term" value="C:plasma membrane"/>
    <property type="evidence" value="ECO:0007669"/>
    <property type="project" value="UniProtKB-SubCell"/>
</dbReference>
<feature type="transmembrane region" description="Helical" evidence="6">
    <location>
        <begin position="21"/>
        <end position="43"/>
    </location>
</feature>
<dbReference type="Proteomes" id="UP000540412">
    <property type="component" value="Unassembled WGS sequence"/>
</dbReference>
<dbReference type="GO" id="GO:0022857">
    <property type="term" value="F:transmembrane transporter activity"/>
    <property type="evidence" value="ECO:0007669"/>
    <property type="project" value="InterPro"/>
</dbReference>
<sequence>MTTETTTGTPVARPIHRLGAMAALALGVLSYGLMQTMLVPAIGVLQHALHTGATAATWAVLSAPLLASAILTPLISRLGDRFGRRRMLLIVLAIYLAATLVALVAPQIGVLIAARAGQGVSLAILPLAFGSVPDILPAERVHGGLGLLSGLVGGAAGIALVCGGLIVDHASWRWLFVVGAGLITAALLLTYRYVPDGSARSPGRLDLAGTVLLAGGLCGILLALTVGPGSGWLSAPTCGLAVAGVLLLAVFVRVERRVRFPLIDMDLVLHRPVGIAHLAALTLGAMQFMYYVLAPKLVETPTAAGGFGGSVTAAGLVMLPSTLVVLPAGTAAGRVIARRGSRGPLVAGLLLTAVGAGLLALAHGSLWQVALCALPIGLGTGLVMTALPSQLHRVVDPARAATANGINTVSRTVGGALGSQLGAALIVGSVSDGFPVAFWIATFIGISGATLVSVDPPFFRRAFGRNPW</sequence>
<dbReference type="Gene3D" id="1.20.1720.10">
    <property type="entry name" value="Multidrug resistance protein D"/>
    <property type="match status" value="1"/>
</dbReference>
<dbReference type="InterPro" id="IPR020846">
    <property type="entry name" value="MFS_dom"/>
</dbReference>
<evidence type="ECO:0000256" key="4">
    <source>
        <dbReference type="ARBA" id="ARBA00022989"/>
    </source>
</evidence>
<evidence type="ECO:0000313" key="8">
    <source>
        <dbReference type="EMBL" id="MBB5913683.1"/>
    </source>
</evidence>
<reference evidence="8 9" key="1">
    <citation type="submission" date="2020-08" db="EMBL/GenBank/DDBJ databases">
        <title>Sequencing the genomes of 1000 actinobacteria strains.</title>
        <authorList>
            <person name="Klenk H.-P."/>
        </authorList>
    </citation>
    <scope>NUCLEOTIDE SEQUENCE [LARGE SCALE GENOMIC DNA]</scope>
    <source>
        <strain evidence="8 9">DSM 43582</strain>
    </source>
</reference>
<evidence type="ECO:0000313" key="9">
    <source>
        <dbReference type="Proteomes" id="UP000540412"/>
    </source>
</evidence>
<organism evidence="8 9">
    <name type="scientific">Nocardia transvalensis</name>
    <dbReference type="NCBI Taxonomy" id="37333"/>
    <lineage>
        <taxon>Bacteria</taxon>
        <taxon>Bacillati</taxon>
        <taxon>Actinomycetota</taxon>
        <taxon>Actinomycetes</taxon>
        <taxon>Mycobacteriales</taxon>
        <taxon>Nocardiaceae</taxon>
        <taxon>Nocardia</taxon>
    </lineage>
</organism>
<feature type="transmembrane region" description="Helical" evidence="6">
    <location>
        <begin position="436"/>
        <end position="454"/>
    </location>
</feature>
<feature type="transmembrane region" description="Helical" evidence="6">
    <location>
        <begin position="273"/>
        <end position="293"/>
    </location>
</feature>
<evidence type="ECO:0000256" key="3">
    <source>
        <dbReference type="ARBA" id="ARBA00022692"/>
    </source>
</evidence>
<gene>
    <name evidence="8" type="ORF">BJY24_002550</name>
</gene>
<keyword evidence="9" id="KW-1185">Reference proteome</keyword>
<dbReference type="InterPro" id="IPR036259">
    <property type="entry name" value="MFS_trans_sf"/>
</dbReference>
<dbReference type="AlphaFoldDB" id="A0A7W9UHS5"/>
<accession>A0A7W9UHS5</accession>
<evidence type="ECO:0000256" key="6">
    <source>
        <dbReference type="SAM" id="Phobius"/>
    </source>
</evidence>
<dbReference type="Gene3D" id="1.20.1250.20">
    <property type="entry name" value="MFS general substrate transporter like domains"/>
    <property type="match status" value="1"/>
</dbReference>
<evidence type="ECO:0000256" key="2">
    <source>
        <dbReference type="ARBA" id="ARBA00022448"/>
    </source>
</evidence>
<comment type="caution">
    <text evidence="8">The sequence shown here is derived from an EMBL/GenBank/DDBJ whole genome shotgun (WGS) entry which is preliminary data.</text>
</comment>
<dbReference type="SUPFAM" id="SSF103473">
    <property type="entry name" value="MFS general substrate transporter"/>
    <property type="match status" value="1"/>
</dbReference>
<dbReference type="PANTHER" id="PTHR23501">
    <property type="entry name" value="MAJOR FACILITATOR SUPERFAMILY"/>
    <property type="match status" value="1"/>
</dbReference>
<dbReference type="PANTHER" id="PTHR23501:SF197">
    <property type="entry name" value="COMD"/>
    <property type="match status" value="1"/>
</dbReference>
<feature type="transmembrane region" description="Helical" evidence="6">
    <location>
        <begin position="232"/>
        <end position="252"/>
    </location>
</feature>
<evidence type="ECO:0000256" key="5">
    <source>
        <dbReference type="ARBA" id="ARBA00023136"/>
    </source>
</evidence>
<feature type="transmembrane region" description="Helical" evidence="6">
    <location>
        <begin position="112"/>
        <end position="132"/>
    </location>
</feature>
<feature type="transmembrane region" description="Helical" evidence="6">
    <location>
        <begin position="144"/>
        <end position="166"/>
    </location>
</feature>
<feature type="transmembrane region" description="Helical" evidence="6">
    <location>
        <begin position="408"/>
        <end position="430"/>
    </location>
</feature>
<evidence type="ECO:0000256" key="1">
    <source>
        <dbReference type="ARBA" id="ARBA00004651"/>
    </source>
</evidence>